<dbReference type="RefSeq" id="WP_058439613.1">
    <property type="nucleotide sequence ID" value="NZ_KQ758903.1"/>
</dbReference>
<dbReference type="STRING" id="1217799.DEALK_15150"/>
<comment type="caution">
    <text evidence="1">The sequence shown here is derived from an EMBL/GenBank/DDBJ whole genome shotgun (WGS) entry which is preliminary data.</text>
</comment>
<keyword evidence="2" id="KW-1185">Reference proteome</keyword>
<dbReference type="AlphaFoldDB" id="A0A0W0GJD1"/>
<protein>
    <submittedName>
        <fullName evidence="1">Uncharacterized protein</fullName>
    </submittedName>
</protein>
<accession>A0A0W0GJD1</accession>
<gene>
    <name evidence="1" type="ORF">DEALK_15150</name>
</gene>
<name>A0A0W0GJD1_9CHLR</name>
<dbReference type="EMBL" id="LFDV01000002">
    <property type="protein sequence ID" value="KTB48668.1"/>
    <property type="molecule type" value="Genomic_DNA"/>
</dbReference>
<organism evidence="1 2">
    <name type="scientific">Dehalogenimonas alkenigignens</name>
    <dbReference type="NCBI Taxonomy" id="1217799"/>
    <lineage>
        <taxon>Bacteria</taxon>
        <taxon>Bacillati</taxon>
        <taxon>Chloroflexota</taxon>
        <taxon>Dehalococcoidia</taxon>
        <taxon>Dehalococcoidales</taxon>
        <taxon>Dehalococcoidaceae</taxon>
        <taxon>Dehalogenimonas</taxon>
    </lineage>
</organism>
<dbReference type="Proteomes" id="UP000053947">
    <property type="component" value="Unassembled WGS sequence"/>
</dbReference>
<proteinExistence type="predicted"/>
<sequence>MWVQKGFWEDEYIGTLVIKLEVIAKNNPEALASDKTTTLEFWTEFNGLQDVLGDKYPPFVDWFNRSPSPSSISRARRLFNERRKKKS</sequence>
<evidence type="ECO:0000313" key="2">
    <source>
        <dbReference type="Proteomes" id="UP000053947"/>
    </source>
</evidence>
<reference evidence="1 2" key="1">
    <citation type="submission" date="2015-06" db="EMBL/GenBank/DDBJ databases">
        <title>Genome sequence of the organohalide-respiring Dehalogenimonas alkenigignens type strain (IP3-3T).</title>
        <authorList>
            <person name="Key T.A."/>
            <person name="Richmond D.P."/>
            <person name="Bowman K.S."/>
            <person name="Cho Y.-J."/>
            <person name="Chun J."/>
            <person name="da Costa M.S."/>
            <person name="Rainey F.A."/>
            <person name="Moe W.M."/>
        </authorList>
    </citation>
    <scope>NUCLEOTIDE SEQUENCE [LARGE SCALE GENOMIC DNA]</scope>
    <source>
        <strain evidence="1 2">IP3-3</strain>
    </source>
</reference>
<evidence type="ECO:0000313" key="1">
    <source>
        <dbReference type="EMBL" id="KTB48668.1"/>
    </source>
</evidence>